<dbReference type="GO" id="GO:0003977">
    <property type="term" value="F:UDP-N-acetylglucosamine diphosphorylase activity"/>
    <property type="evidence" value="ECO:0007669"/>
    <property type="project" value="UniProtKB-EC"/>
</dbReference>
<dbReference type="InterPro" id="IPR050065">
    <property type="entry name" value="GlmU-like"/>
</dbReference>
<name>A0A9C9K0K1_UNCW3</name>
<evidence type="ECO:0000256" key="6">
    <source>
        <dbReference type="ARBA" id="ARBA00048247"/>
    </source>
</evidence>
<dbReference type="Gene3D" id="2.160.10.10">
    <property type="entry name" value="Hexapeptide repeat proteins"/>
    <property type="match status" value="1"/>
</dbReference>
<keyword evidence="5" id="KW-0012">Acyltransferase</keyword>
<dbReference type="CDD" id="cd02540">
    <property type="entry name" value="GT2_GlmU_N_bac"/>
    <property type="match status" value="1"/>
</dbReference>
<organism evidence="10 11">
    <name type="scientific">candidate division WOR-3 bacterium</name>
    <dbReference type="NCBI Taxonomy" id="2052148"/>
    <lineage>
        <taxon>Bacteria</taxon>
        <taxon>Bacteria division WOR-3</taxon>
    </lineage>
</organism>
<comment type="caution">
    <text evidence="10">The sequence shown here is derived from an EMBL/GenBank/DDBJ whole genome shotgun (WGS) entry which is preliminary data.</text>
</comment>
<comment type="function">
    <text evidence="8">Catalyzes the last two sequential reactions in the de novo biosynthetic pathway for UDP-N-acetylglucosamine (UDP-GlcNAc). The C-terminal domain catalyzes the transfer of acetyl group from acetyl coenzyme A to glucosamine-1-phosphate (GlcN-1-P) to produce N-acetylglucosamine-1-phosphate (GlcNAc-1-P), which is converted into UDP-GlcNAc by the transfer of uridine 5-monophosphate (from uridine 5-triphosphate), a reaction catalyzed by the N-terminal domain.</text>
</comment>
<dbReference type="GO" id="GO:0019134">
    <property type="term" value="F:glucosamine-1-phosphate N-acetyltransferase activity"/>
    <property type="evidence" value="ECO:0007669"/>
    <property type="project" value="UniProtKB-EC"/>
</dbReference>
<evidence type="ECO:0000256" key="8">
    <source>
        <dbReference type="ARBA" id="ARBA00049628"/>
    </source>
</evidence>
<evidence type="ECO:0000313" key="10">
    <source>
        <dbReference type="EMBL" id="HEC79138.1"/>
    </source>
</evidence>
<dbReference type="Pfam" id="PF12804">
    <property type="entry name" value="NTP_transf_3"/>
    <property type="match status" value="1"/>
</dbReference>
<evidence type="ECO:0000256" key="3">
    <source>
        <dbReference type="ARBA" id="ARBA00022679"/>
    </source>
</evidence>
<dbReference type="SUPFAM" id="SSF53448">
    <property type="entry name" value="Nucleotide-diphospho-sugar transferases"/>
    <property type="match status" value="1"/>
</dbReference>
<proteinExistence type="inferred from homology"/>
<evidence type="ECO:0000259" key="9">
    <source>
        <dbReference type="Pfam" id="PF12804"/>
    </source>
</evidence>
<dbReference type="PANTHER" id="PTHR43584">
    <property type="entry name" value="NUCLEOTIDYL TRANSFERASE"/>
    <property type="match status" value="1"/>
</dbReference>
<reference evidence="10" key="1">
    <citation type="journal article" date="2020" name="mSystems">
        <title>Genome- and Community-Level Interaction Insights into Carbon Utilization and Element Cycling Functions of Hydrothermarchaeota in Hydrothermal Sediment.</title>
        <authorList>
            <person name="Zhou Z."/>
            <person name="Liu Y."/>
            <person name="Xu W."/>
            <person name="Pan J."/>
            <person name="Luo Z.H."/>
            <person name="Li M."/>
        </authorList>
    </citation>
    <scope>NUCLEOTIDE SEQUENCE</scope>
    <source>
        <strain evidence="10">HyVt-388</strain>
    </source>
</reference>
<dbReference type="InterPro" id="IPR025877">
    <property type="entry name" value="MobA-like_NTP_Trfase"/>
</dbReference>
<accession>A0A9C9K0K1</accession>
<feature type="domain" description="MobA-like NTP transferase" evidence="9">
    <location>
        <begin position="4"/>
        <end position="139"/>
    </location>
</feature>
<comment type="similarity">
    <text evidence="2">In the N-terminal section; belongs to the N-acetylglucosamine-1-phosphate uridyltransferase family.</text>
</comment>
<sequence length="306" mass="34733">MSTVILAAGVGKRMYSKTPKILHRILGKPIILFVIEQAEEIKSDEIILVVGKNAKQVKKEIGTRVKYALQPIPLGTGDAAKKGIETAKNDRILILCGDVPLLEPTTLIRLIDYHQRKKADLTLLTCHLERPFGYGRILRDRKKRIRAIIEQADASAQEQRIKEVNAGVYYGEKTVLLSYLNKIDTCNQQGEFYLTDVVKEMLKEKRKVVGLKIDSPQEITGINSKLQLAEARELVKRKWFAQLMARGVYIEDPATTVIDLSVEIGKFVHIRPHTLIEGDTKIRDGITIEPFTWIKNGKRVKYKKHV</sequence>
<keyword evidence="4" id="KW-0548">Nucleotidyltransferase</keyword>
<comment type="catalytic activity">
    <reaction evidence="6">
        <text>alpha-D-glucosamine 1-phosphate + acetyl-CoA = N-acetyl-alpha-D-glucosamine 1-phosphate + CoA + H(+)</text>
        <dbReference type="Rhea" id="RHEA:13725"/>
        <dbReference type="ChEBI" id="CHEBI:15378"/>
        <dbReference type="ChEBI" id="CHEBI:57287"/>
        <dbReference type="ChEBI" id="CHEBI:57288"/>
        <dbReference type="ChEBI" id="CHEBI:57776"/>
        <dbReference type="ChEBI" id="CHEBI:58516"/>
        <dbReference type="EC" id="2.3.1.157"/>
    </reaction>
</comment>
<evidence type="ECO:0000256" key="5">
    <source>
        <dbReference type="ARBA" id="ARBA00023315"/>
    </source>
</evidence>
<dbReference type="EMBL" id="DRIG01000090">
    <property type="protein sequence ID" value="HEC79138.1"/>
    <property type="molecule type" value="Genomic_DNA"/>
</dbReference>
<dbReference type="InterPro" id="IPR029044">
    <property type="entry name" value="Nucleotide-diphossugar_trans"/>
</dbReference>
<protein>
    <recommendedName>
        <fullName evidence="9">MobA-like NTP transferase domain-containing protein</fullName>
    </recommendedName>
</protein>
<evidence type="ECO:0000256" key="4">
    <source>
        <dbReference type="ARBA" id="ARBA00022695"/>
    </source>
</evidence>
<dbReference type="Gene3D" id="3.90.550.10">
    <property type="entry name" value="Spore Coat Polysaccharide Biosynthesis Protein SpsA, Chain A"/>
    <property type="match status" value="1"/>
</dbReference>
<evidence type="ECO:0000256" key="2">
    <source>
        <dbReference type="ARBA" id="ARBA00007947"/>
    </source>
</evidence>
<evidence type="ECO:0000313" key="11">
    <source>
        <dbReference type="Proteomes" id="UP000885826"/>
    </source>
</evidence>
<comment type="similarity">
    <text evidence="1">In the C-terminal section; belongs to the transferase hexapeptide repeat family.</text>
</comment>
<comment type="catalytic activity">
    <reaction evidence="7">
        <text>N-acetyl-alpha-D-glucosamine 1-phosphate + UTP + H(+) = UDP-N-acetyl-alpha-D-glucosamine + diphosphate</text>
        <dbReference type="Rhea" id="RHEA:13509"/>
        <dbReference type="ChEBI" id="CHEBI:15378"/>
        <dbReference type="ChEBI" id="CHEBI:33019"/>
        <dbReference type="ChEBI" id="CHEBI:46398"/>
        <dbReference type="ChEBI" id="CHEBI:57705"/>
        <dbReference type="ChEBI" id="CHEBI:57776"/>
        <dbReference type="EC" id="2.7.7.23"/>
    </reaction>
</comment>
<dbReference type="AlphaFoldDB" id="A0A9C9K0K1"/>
<gene>
    <name evidence="10" type="ORF">ENI34_08375</name>
</gene>
<dbReference type="Proteomes" id="UP000885826">
    <property type="component" value="Unassembled WGS sequence"/>
</dbReference>
<dbReference type="PANTHER" id="PTHR43584:SF3">
    <property type="entry name" value="BIFUNCTIONAL PROTEIN GLMU"/>
    <property type="match status" value="1"/>
</dbReference>
<keyword evidence="3" id="KW-0808">Transferase</keyword>
<evidence type="ECO:0000256" key="7">
    <source>
        <dbReference type="ARBA" id="ARBA00048493"/>
    </source>
</evidence>
<evidence type="ECO:0000256" key="1">
    <source>
        <dbReference type="ARBA" id="ARBA00007707"/>
    </source>
</evidence>